<evidence type="ECO:0000256" key="1">
    <source>
        <dbReference type="ARBA" id="ARBA00022801"/>
    </source>
</evidence>
<evidence type="ECO:0000256" key="2">
    <source>
        <dbReference type="ARBA" id="ARBA00023295"/>
    </source>
</evidence>
<proteinExistence type="inferred from homology"/>
<name>A0A6M8HRM6_9PROT</name>
<dbReference type="AlphaFoldDB" id="A0A6M8HRM6"/>
<protein>
    <submittedName>
        <fullName evidence="6">Glycoside hydrolase family 5 protein</fullName>
    </submittedName>
</protein>
<organism evidence="6 7">
    <name type="scientific">Lichenicola cladoniae</name>
    <dbReference type="NCBI Taxonomy" id="1484109"/>
    <lineage>
        <taxon>Bacteria</taxon>
        <taxon>Pseudomonadati</taxon>
        <taxon>Pseudomonadota</taxon>
        <taxon>Alphaproteobacteria</taxon>
        <taxon>Acetobacterales</taxon>
        <taxon>Acetobacteraceae</taxon>
        <taxon>Lichenicola</taxon>
    </lineage>
</organism>
<keyword evidence="4" id="KW-0732">Signal</keyword>
<dbReference type="Gene3D" id="3.20.20.80">
    <property type="entry name" value="Glycosidases"/>
    <property type="match status" value="1"/>
</dbReference>
<dbReference type="Pfam" id="PF00150">
    <property type="entry name" value="Cellulase"/>
    <property type="match status" value="1"/>
</dbReference>
<feature type="domain" description="Glycoside hydrolase family 5" evidence="5">
    <location>
        <begin position="69"/>
        <end position="323"/>
    </location>
</feature>
<evidence type="ECO:0000256" key="4">
    <source>
        <dbReference type="SAM" id="SignalP"/>
    </source>
</evidence>
<dbReference type="SUPFAM" id="SSF51445">
    <property type="entry name" value="(Trans)glycosidases"/>
    <property type="match status" value="1"/>
</dbReference>
<comment type="similarity">
    <text evidence="3">Belongs to the glycosyl hydrolase 5 (cellulase A) family.</text>
</comment>
<sequence length="356" mass="38214">MIGAERRLRIFMMNLRTSLIIGTCLGVMGVSSAHAATPTMSAGVNLSGLEFNSSVLPGVVNHNYVAPSDGELAYYQSKGVMMIRLPVLWARLQPNLLASSPSTTLDPAYLGLVKKILAQAAARNMQVIVDIHNYGGYATHKIGDGTVTQAQFAQFWQILASALQGSPGLGGYDLMNEPSNMPSPDVWPSAAQAAVTAIRTVDNASYIFVEGNNWASAGSWTSNNANLTMNDPQSRIIYEAHVYGDRDSSGTHFDWTTEASYGVTVNTLAQRIGVFSNWCQVKSRMCIIGEIGVGNNDANWNTQLVNGLAAMQSGGLLGFTYWAGGPWWGNYAMSVEPANGVDAKQMPAIAKYKSSL</sequence>
<dbReference type="KEGG" id="lck:HN018_13595"/>
<evidence type="ECO:0000256" key="3">
    <source>
        <dbReference type="RuleBase" id="RU361153"/>
    </source>
</evidence>
<feature type="signal peptide" evidence="4">
    <location>
        <begin position="1"/>
        <end position="35"/>
    </location>
</feature>
<dbReference type="GO" id="GO:0004553">
    <property type="term" value="F:hydrolase activity, hydrolyzing O-glycosyl compounds"/>
    <property type="evidence" value="ECO:0007669"/>
    <property type="project" value="InterPro"/>
</dbReference>
<dbReference type="PANTHER" id="PTHR34142">
    <property type="entry name" value="ENDO-BETA-1,4-GLUCANASE A"/>
    <property type="match status" value="1"/>
</dbReference>
<dbReference type="InterPro" id="IPR017853">
    <property type="entry name" value="GH"/>
</dbReference>
<dbReference type="InterPro" id="IPR001547">
    <property type="entry name" value="Glyco_hydro_5"/>
</dbReference>
<evidence type="ECO:0000313" key="7">
    <source>
        <dbReference type="Proteomes" id="UP000500767"/>
    </source>
</evidence>
<dbReference type="Proteomes" id="UP000500767">
    <property type="component" value="Chromosome"/>
</dbReference>
<keyword evidence="7" id="KW-1185">Reference proteome</keyword>
<gene>
    <name evidence="6" type="ORF">HN018_13595</name>
</gene>
<feature type="chain" id="PRO_5026912076" evidence="4">
    <location>
        <begin position="36"/>
        <end position="356"/>
    </location>
</feature>
<evidence type="ECO:0000259" key="5">
    <source>
        <dbReference type="Pfam" id="PF00150"/>
    </source>
</evidence>
<dbReference type="RefSeq" id="WP_171836659.1">
    <property type="nucleotide sequence ID" value="NZ_CP053708.1"/>
</dbReference>
<reference evidence="6 7" key="1">
    <citation type="journal article" date="2014" name="World J. Microbiol. Biotechnol.">
        <title>Biodiversity and physiological characteristics of Antarctic and Arctic lichens-associated bacteria.</title>
        <authorList>
            <person name="Lee Y.M."/>
            <person name="Kim E.H."/>
            <person name="Lee H.K."/>
            <person name="Hong S.G."/>
        </authorList>
    </citation>
    <scope>NUCLEOTIDE SEQUENCE [LARGE SCALE GENOMIC DNA]</scope>
    <source>
        <strain evidence="6 7">PAMC 26569</strain>
    </source>
</reference>
<keyword evidence="1 3" id="KW-0378">Hydrolase</keyword>
<dbReference type="GO" id="GO:0009251">
    <property type="term" value="P:glucan catabolic process"/>
    <property type="evidence" value="ECO:0007669"/>
    <property type="project" value="TreeGrafter"/>
</dbReference>
<keyword evidence="2 3" id="KW-0326">Glycosidase</keyword>
<dbReference type="EMBL" id="CP053708">
    <property type="protein sequence ID" value="QKE90936.1"/>
    <property type="molecule type" value="Genomic_DNA"/>
</dbReference>
<evidence type="ECO:0000313" key="6">
    <source>
        <dbReference type="EMBL" id="QKE90936.1"/>
    </source>
</evidence>
<dbReference type="PANTHER" id="PTHR34142:SF1">
    <property type="entry name" value="GLYCOSIDE HYDROLASE FAMILY 5 DOMAIN-CONTAINING PROTEIN"/>
    <property type="match status" value="1"/>
</dbReference>
<accession>A0A6M8HRM6</accession>